<dbReference type="PANTHER" id="PTHR30204">
    <property type="entry name" value="REDOX-CYCLING DRUG-SENSING TRANSCRIPTIONAL ACTIVATOR SOXR"/>
    <property type="match status" value="1"/>
</dbReference>
<dbReference type="PROSITE" id="PS50937">
    <property type="entry name" value="HTH_MERR_2"/>
    <property type="match status" value="1"/>
</dbReference>
<reference evidence="6 9" key="2">
    <citation type="submission" date="2021-02" db="EMBL/GenBank/DDBJ databases">
        <title>The genome of Marinomonas foliarum JZW.</title>
        <authorList>
            <person name="Sun M."/>
        </authorList>
    </citation>
    <scope>NUCLEOTIDE SEQUENCE [LARGE SCALE GENOMIC DNA]</scope>
    <source>
        <strain evidence="6 9">JZW</strain>
    </source>
</reference>
<protein>
    <submittedName>
        <fullName evidence="7">DNA-binding transcriptional MerR regulator</fullName>
    </submittedName>
    <submittedName>
        <fullName evidence="6">MerR family transcriptional regulator</fullName>
    </submittedName>
</protein>
<evidence type="ECO:0000256" key="1">
    <source>
        <dbReference type="ARBA" id="ARBA00022491"/>
    </source>
</evidence>
<evidence type="ECO:0000256" key="2">
    <source>
        <dbReference type="ARBA" id="ARBA00023015"/>
    </source>
</evidence>
<sequence length="133" mass="15324">MQNRKPTGTITIGNLAKRSGVSVRSIRHYEEEGVLTCYRGDNGYRFFSIEAITQVRQIQRLISFGFNLKDIRTFPECMRLVEGAEFCEETLSAQQSLLQSIDHQIETLEERKYQLLKTMSENISQASSVIDER</sequence>
<dbReference type="RefSeq" id="WP_114412064.1">
    <property type="nucleotide sequence ID" value="NZ_CP070273.1"/>
</dbReference>
<dbReference type="Gene3D" id="1.10.1660.10">
    <property type="match status" value="1"/>
</dbReference>
<keyword evidence="4" id="KW-0804">Transcription</keyword>
<dbReference type="InterPro" id="IPR000551">
    <property type="entry name" value="MerR-type_HTH_dom"/>
</dbReference>
<keyword evidence="1" id="KW-0678">Repressor</keyword>
<dbReference type="InterPro" id="IPR009061">
    <property type="entry name" value="DNA-bd_dom_put_sf"/>
</dbReference>
<accession>A0A368ZZ13</accession>
<dbReference type="GO" id="GO:0003700">
    <property type="term" value="F:DNA-binding transcription factor activity"/>
    <property type="evidence" value="ECO:0007669"/>
    <property type="project" value="InterPro"/>
</dbReference>
<evidence type="ECO:0000256" key="4">
    <source>
        <dbReference type="ARBA" id="ARBA00023163"/>
    </source>
</evidence>
<name>A0A368ZZ13_9GAMM</name>
<dbReference type="SUPFAM" id="SSF46955">
    <property type="entry name" value="Putative DNA-binding domain"/>
    <property type="match status" value="1"/>
</dbReference>
<keyword evidence="2" id="KW-0805">Transcription regulation</keyword>
<dbReference type="EMBL" id="QPJQ01000015">
    <property type="protein sequence ID" value="RCX02191.1"/>
    <property type="molecule type" value="Genomic_DNA"/>
</dbReference>
<dbReference type="PROSITE" id="PS00552">
    <property type="entry name" value="HTH_MERR_1"/>
    <property type="match status" value="1"/>
</dbReference>
<dbReference type="GO" id="GO:0003677">
    <property type="term" value="F:DNA binding"/>
    <property type="evidence" value="ECO:0007669"/>
    <property type="project" value="UniProtKB-KW"/>
</dbReference>
<dbReference type="OrthoDB" id="9808480at2"/>
<dbReference type="Proteomes" id="UP000644167">
    <property type="component" value="Chromosome"/>
</dbReference>
<dbReference type="AlphaFoldDB" id="A0A368ZZ13"/>
<reference evidence="7 8" key="1">
    <citation type="submission" date="2018-07" db="EMBL/GenBank/DDBJ databases">
        <title>Genomic Encyclopedia of Type Strains, Phase III (KMG-III): the genomes of soil and plant-associated and newly described type strains.</title>
        <authorList>
            <person name="Whitman W."/>
        </authorList>
    </citation>
    <scope>NUCLEOTIDE SEQUENCE [LARGE SCALE GENOMIC DNA]</scope>
    <source>
        <strain evidence="7 8">CECT 7731</strain>
    </source>
</reference>
<gene>
    <name evidence="7" type="ORF">DFP77_11524</name>
    <name evidence="6" type="ORF">JSY38_10245</name>
</gene>
<dbReference type="Pfam" id="PF13411">
    <property type="entry name" value="MerR_1"/>
    <property type="match status" value="1"/>
</dbReference>
<keyword evidence="3 7" id="KW-0238">DNA-binding</keyword>
<dbReference type="EMBL" id="CP070273">
    <property type="protein sequence ID" value="QRV22468.1"/>
    <property type="molecule type" value="Genomic_DNA"/>
</dbReference>
<dbReference type="PANTHER" id="PTHR30204:SF69">
    <property type="entry name" value="MERR-FAMILY TRANSCRIPTIONAL REGULATOR"/>
    <property type="match status" value="1"/>
</dbReference>
<proteinExistence type="predicted"/>
<dbReference type="Proteomes" id="UP000253506">
    <property type="component" value="Unassembled WGS sequence"/>
</dbReference>
<feature type="domain" description="HTH merR-type" evidence="5">
    <location>
        <begin position="9"/>
        <end position="77"/>
    </location>
</feature>
<evidence type="ECO:0000313" key="6">
    <source>
        <dbReference type="EMBL" id="QRV22468.1"/>
    </source>
</evidence>
<evidence type="ECO:0000313" key="9">
    <source>
        <dbReference type="Proteomes" id="UP000644167"/>
    </source>
</evidence>
<evidence type="ECO:0000256" key="3">
    <source>
        <dbReference type="ARBA" id="ARBA00023125"/>
    </source>
</evidence>
<evidence type="ECO:0000313" key="7">
    <source>
        <dbReference type="EMBL" id="RCX02191.1"/>
    </source>
</evidence>
<dbReference type="SMART" id="SM00422">
    <property type="entry name" value="HTH_MERR"/>
    <property type="match status" value="1"/>
</dbReference>
<organism evidence="7 8">
    <name type="scientific">Marinomonas foliarum</name>
    <dbReference type="NCBI Taxonomy" id="491950"/>
    <lineage>
        <taxon>Bacteria</taxon>
        <taxon>Pseudomonadati</taxon>
        <taxon>Pseudomonadota</taxon>
        <taxon>Gammaproteobacteria</taxon>
        <taxon>Oceanospirillales</taxon>
        <taxon>Oceanospirillaceae</taxon>
        <taxon>Marinomonas</taxon>
    </lineage>
</organism>
<evidence type="ECO:0000259" key="5">
    <source>
        <dbReference type="PROSITE" id="PS50937"/>
    </source>
</evidence>
<evidence type="ECO:0000313" key="8">
    <source>
        <dbReference type="Proteomes" id="UP000253506"/>
    </source>
</evidence>
<keyword evidence="9" id="KW-1185">Reference proteome</keyword>
<dbReference type="PRINTS" id="PR00040">
    <property type="entry name" value="HTHMERR"/>
</dbReference>
<dbReference type="InterPro" id="IPR047057">
    <property type="entry name" value="MerR_fam"/>
</dbReference>